<gene>
    <name evidence="4" type="ORF">HLA92_01155</name>
</gene>
<evidence type="ECO:0000313" key="5">
    <source>
        <dbReference type="Proteomes" id="UP000502118"/>
    </source>
</evidence>
<dbReference type="PANTHER" id="PTHR10513">
    <property type="entry name" value="DEOXYNUCLEOSIDE KINASE"/>
    <property type="match status" value="1"/>
</dbReference>
<dbReference type="Pfam" id="PF01712">
    <property type="entry name" value="dNK"/>
    <property type="match status" value="1"/>
</dbReference>
<dbReference type="PIRSF" id="PIRSF000705">
    <property type="entry name" value="DNK"/>
    <property type="match status" value="1"/>
</dbReference>
<dbReference type="KEGG" id="mmio:HLA92_01155"/>
<evidence type="ECO:0000259" key="3">
    <source>
        <dbReference type="Pfam" id="PF01712"/>
    </source>
</evidence>
<dbReference type="InterPro" id="IPR002624">
    <property type="entry name" value="DCK/DGK"/>
</dbReference>
<feature type="binding site" evidence="2">
    <location>
        <begin position="7"/>
        <end position="15"/>
    </location>
    <ligand>
        <name>ATP</name>
        <dbReference type="ChEBI" id="CHEBI:30616"/>
    </ligand>
</feature>
<keyword evidence="4" id="KW-0418">Kinase</keyword>
<dbReference type="EMBL" id="CP053097">
    <property type="protein sequence ID" value="QJR44045.1"/>
    <property type="molecule type" value="Genomic_DNA"/>
</dbReference>
<proteinExistence type="predicted"/>
<name>A0A6M4JCH4_9MOLU</name>
<accession>A0A6M4JCH4</accession>
<dbReference type="SUPFAM" id="SSF52540">
    <property type="entry name" value="P-loop containing nucleoside triphosphate hydrolases"/>
    <property type="match status" value="1"/>
</dbReference>
<dbReference type="RefSeq" id="WP_171112707.1">
    <property type="nucleotide sequence ID" value="NZ_CP053097.1"/>
</dbReference>
<protein>
    <submittedName>
        <fullName evidence="4">Deoxynucleoside kinase</fullName>
    </submittedName>
</protein>
<keyword evidence="2" id="KW-0067">ATP-binding</keyword>
<feature type="binding site" evidence="2">
    <location>
        <begin position="147"/>
        <end position="151"/>
    </location>
    <ligand>
        <name>ATP</name>
        <dbReference type="ChEBI" id="CHEBI:30616"/>
    </ligand>
</feature>
<evidence type="ECO:0000256" key="2">
    <source>
        <dbReference type="PIRSR" id="PIRSR000705-3"/>
    </source>
</evidence>
<keyword evidence="2" id="KW-0547">Nucleotide-binding</keyword>
<dbReference type="Proteomes" id="UP000502118">
    <property type="component" value="Chromosome"/>
</dbReference>
<dbReference type="PANTHER" id="PTHR10513:SF35">
    <property type="entry name" value="DEOXYADENOSINE KINASE"/>
    <property type="match status" value="1"/>
</dbReference>
<feature type="active site" description="Proton acceptor" evidence="1">
    <location>
        <position position="92"/>
    </location>
</feature>
<sequence>MIIGISGMIASGKTSLSEKLHKHYKTSKMLHEFEEDDEVFNTFLKWLYEKKPNLTIGFQSYIVENHSAKFADILQEYKTQNLDITKDHIFLDRFSIEHYIFAKIILKDKPNKYLEAYDALFQKLITNEELPDLAIFLDINFETFKKRIFKRGRETEVDNWDKNVEYFKTLHKHYYEFFLELVTKFKLNHIVIDANDLNEKELSEKVIEIIDQQARQLNEE</sequence>
<dbReference type="AlphaFoldDB" id="A0A6M4JCH4"/>
<dbReference type="InterPro" id="IPR050566">
    <property type="entry name" value="Deoxyribonucleoside_kinase"/>
</dbReference>
<keyword evidence="4" id="KW-0808">Transferase</keyword>
<reference evidence="4 5" key="1">
    <citation type="submission" date="2020-05" db="EMBL/GenBank/DDBJ databases">
        <title>Novel Mycoplasma species detected in Mirounga angustirostris (northern elephant seal) from the USA.</title>
        <authorList>
            <person name="Volokhov D.V."/>
        </authorList>
    </citation>
    <scope>NUCLEOTIDE SEQUENCE [LARGE SCALE GENOMIC DNA]</scope>
    <source>
        <strain evidence="4 5">Mirounga ES2806-NAS</strain>
    </source>
</reference>
<dbReference type="GO" id="GO:0019136">
    <property type="term" value="F:deoxynucleoside kinase activity"/>
    <property type="evidence" value="ECO:0007669"/>
    <property type="project" value="InterPro"/>
</dbReference>
<organism evidence="4 5">
    <name type="scientific">Mycoplasma miroungirhinis</name>
    <dbReference type="NCBI Taxonomy" id="754516"/>
    <lineage>
        <taxon>Bacteria</taxon>
        <taxon>Bacillati</taxon>
        <taxon>Mycoplasmatota</taxon>
        <taxon>Mollicutes</taxon>
        <taxon>Mycoplasmataceae</taxon>
        <taxon>Mycoplasma</taxon>
    </lineage>
</organism>
<evidence type="ECO:0000313" key="4">
    <source>
        <dbReference type="EMBL" id="QJR44045.1"/>
    </source>
</evidence>
<dbReference type="Gene3D" id="3.40.50.300">
    <property type="entry name" value="P-loop containing nucleotide triphosphate hydrolases"/>
    <property type="match status" value="1"/>
</dbReference>
<dbReference type="InterPro" id="IPR027417">
    <property type="entry name" value="P-loop_NTPase"/>
</dbReference>
<evidence type="ECO:0000256" key="1">
    <source>
        <dbReference type="PIRSR" id="PIRSR000705-1"/>
    </source>
</evidence>
<dbReference type="GO" id="GO:0005524">
    <property type="term" value="F:ATP binding"/>
    <property type="evidence" value="ECO:0007669"/>
    <property type="project" value="UniProtKB-KW"/>
</dbReference>
<feature type="domain" description="Deoxynucleoside kinase" evidence="3">
    <location>
        <begin position="3"/>
        <end position="211"/>
    </location>
</feature>
<dbReference type="InterPro" id="IPR031314">
    <property type="entry name" value="DNK_dom"/>
</dbReference>
<keyword evidence="5" id="KW-1185">Reference proteome</keyword>
<dbReference type="GO" id="GO:0005737">
    <property type="term" value="C:cytoplasm"/>
    <property type="evidence" value="ECO:0007669"/>
    <property type="project" value="TreeGrafter"/>
</dbReference>